<evidence type="ECO:0000313" key="2">
    <source>
        <dbReference type="EMBL" id="TQV81794.1"/>
    </source>
</evidence>
<feature type="domain" description="Rhodanese" evidence="1">
    <location>
        <begin position="138"/>
        <end position="229"/>
    </location>
</feature>
<feature type="domain" description="Rhodanese" evidence="1">
    <location>
        <begin position="380"/>
        <end position="467"/>
    </location>
</feature>
<keyword evidence="3" id="KW-1185">Reference proteome</keyword>
<evidence type="ECO:0000313" key="3">
    <source>
        <dbReference type="Proteomes" id="UP000315252"/>
    </source>
</evidence>
<reference evidence="2 3" key="1">
    <citation type="submission" date="2019-06" db="EMBL/GenBank/DDBJ databases">
        <title>Whole genome sequence for Rhodospirillaceae sp. R148.</title>
        <authorList>
            <person name="Wang G."/>
        </authorList>
    </citation>
    <scope>NUCLEOTIDE SEQUENCE [LARGE SCALE GENOMIC DNA]</scope>
    <source>
        <strain evidence="2 3">R148</strain>
    </source>
</reference>
<name>A0A545TX88_9PROT</name>
<dbReference type="SMART" id="SM00450">
    <property type="entry name" value="RHOD"/>
    <property type="match status" value="3"/>
</dbReference>
<dbReference type="InterPro" id="IPR036873">
    <property type="entry name" value="Rhodanese-like_dom_sf"/>
</dbReference>
<sequence>MKEMTAQALKPLLTDGAEIAFLDVREHGQYGEGHPFFSVHLPYSKIEVLAPKLMPCRAVRCVLMDDGDGVGARAAAVLEDLGYNNVAVLSGGAPAWAAAGYTLFKGVNVPSKAFGELVEHAFQTPAISAEELNSLQQLDKDLLVLDGRSSPEFRKMSLPRALSCPNAELGYRLPMLNSDPTTPIVVNCAGRTRSIIGAQTLSLLGVPNPVYALRNGSQGWRLAGFDLRHGVEPLPLPQPDPEALAAGSAKAAELREDYGLPVISGEQAQSWLSAPDQTTYLFDVRSKQEYAEGHVAGARSAPGGQLVQATDEQLAVRNARILLCCDNGLRSATTAIWLTGMGHRVWLLDTATARTETREAVPVYPGLADSIDLAGLKTLVDAGALVLDASRGLDYRAGHIDGAVWTTRARVNSSLIGDPDGIVLTGRCPVLMAGVAAEIKSLTGQPPKNMIQGNPASWRSAGLRVVETPQFPSEADCIDYLFFVHDRHDGNLDAARRYLEWELGLLDQLDEQEHAVLNPLRPRVVSERLENAARD</sequence>
<evidence type="ECO:0000259" key="1">
    <source>
        <dbReference type="PROSITE" id="PS50206"/>
    </source>
</evidence>
<dbReference type="OrthoDB" id="9789585at2"/>
<feature type="domain" description="Rhodanese" evidence="1">
    <location>
        <begin position="15"/>
        <end position="105"/>
    </location>
</feature>
<dbReference type="GO" id="GO:0004792">
    <property type="term" value="F:thiosulfate-cyanide sulfurtransferase activity"/>
    <property type="evidence" value="ECO:0007669"/>
    <property type="project" value="TreeGrafter"/>
</dbReference>
<dbReference type="EMBL" id="VHSH01000002">
    <property type="protein sequence ID" value="TQV81794.1"/>
    <property type="molecule type" value="Genomic_DNA"/>
</dbReference>
<keyword evidence="2" id="KW-0808">Transferase</keyword>
<organism evidence="2 3">
    <name type="scientific">Denitrobaculum tricleocarpae</name>
    <dbReference type="NCBI Taxonomy" id="2591009"/>
    <lineage>
        <taxon>Bacteria</taxon>
        <taxon>Pseudomonadati</taxon>
        <taxon>Pseudomonadota</taxon>
        <taxon>Alphaproteobacteria</taxon>
        <taxon>Rhodospirillales</taxon>
        <taxon>Rhodospirillaceae</taxon>
        <taxon>Denitrobaculum</taxon>
    </lineage>
</organism>
<feature type="domain" description="Rhodanese" evidence="1">
    <location>
        <begin position="275"/>
        <end position="362"/>
    </location>
</feature>
<dbReference type="Proteomes" id="UP000315252">
    <property type="component" value="Unassembled WGS sequence"/>
</dbReference>
<dbReference type="PANTHER" id="PTHR44086:SF10">
    <property type="entry name" value="THIOSULFATE SULFURTRANSFERASE_RHODANESE-LIKE DOMAIN-CONTAINING PROTEIN 3"/>
    <property type="match status" value="1"/>
</dbReference>
<proteinExistence type="predicted"/>
<dbReference type="Pfam" id="PF00581">
    <property type="entry name" value="Rhodanese"/>
    <property type="match status" value="3"/>
</dbReference>
<dbReference type="Gene3D" id="3.40.250.10">
    <property type="entry name" value="Rhodanese-like domain"/>
    <property type="match status" value="3"/>
</dbReference>
<protein>
    <submittedName>
        <fullName evidence="2">Sulfurtransferase</fullName>
    </submittedName>
</protein>
<accession>A0A545TX88</accession>
<comment type="caution">
    <text evidence="2">The sequence shown here is derived from an EMBL/GenBank/DDBJ whole genome shotgun (WGS) entry which is preliminary data.</text>
</comment>
<dbReference type="PROSITE" id="PS50206">
    <property type="entry name" value="RHODANESE_3"/>
    <property type="match status" value="4"/>
</dbReference>
<dbReference type="RefSeq" id="WP_142895425.1">
    <property type="nucleotide sequence ID" value="NZ_ML660053.1"/>
</dbReference>
<dbReference type="InterPro" id="IPR001763">
    <property type="entry name" value="Rhodanese-like_dom"/>
</dbReference>
<dbReference type="PANTHER" id="PTHR44086">
    <property type="entry name" value="THIOSULFATE SULFURTRANSFERASE RDL2, MITOCHONDRIAL-RELATED"/>
    <property type="match status" value="1"/>
</dbReference>
<gene>
    <name evidence="2" type="ORF">FKG95_06015</name>
</gene>
<dbReference type="SUPFAM" id="SSF52821">
    <property type="entry name" value="Rhodanese/Cell cycle control phosphatase"/>
    <property type="match status" value="4"/>
</dbReference>
<dbReference type="AlphaFoldDB" id="A0A545TX88"/>